<feature type="transmembrane region" description="Helical" evidence="2">
    <location>
        <begin position="84"/>
        <end position="111"/>
    </location>
</feature>
<evidence type="ECO:0000313" key="3">
    <source>
        <dbReference type="EMBL" id="RSL30919.1"/>
    </source>
</evidence>
<dbReference type="InterPro" id="IPR055338">
    <property type="entry name" value="YqfX-like"/>
</dbReference>
<feature type="transmembrane region" description="Helical" evidence="2">
    <location>
        <begin position="118"/>
        <end position="139"/>
    </location>
</feature>
<keyword evidence="4" id="KW-1185">Reference proteome</keyword>
<protein>
    <submittedName>
        <fullName evidence="3">DUF4190 domain-containing protein</fullName>
    </submittedName>
</protein>
<keyword evidence="2" id="KW-1133">Transmembrane helix</keyword>
<organism evidence="3 4">
    <name type="scientific">Salibacterium salarium</name>
    <dbReference type="NCBI Taxonomy" id="284579"/>
    <lineage>
        <taxon>Bacteria</taxon>
        <taxon>Bacillati</taxon>
        <taxon>Bacillota</taxon>
        <taxon>Bacilli</taxon>
        <taxon>Bacillales</taxon>
        <taxon>Bacillaceae</taxon>
    </lineage>
</organism>
<evidence type="ECO:0000256" key="2">
    <source>
        <dbReference type="SAM" id="Phobius"/>
    </source>
</evidence>
<dbReference type="PANTHER" id="PTHR40040:SF1">
    <property type="entry name" value="MEMBRANE PROTEIN"/>
    <property type="match status" value="1"/>
</dbReference>
<dbReference type="AlphaFoldDB" id="A0A3R9RAF0"/>
<dbReference type="EMBL" id="RBVX01000030">
    <property type="protein sequence ID" value="RSL30919.1"/>
    <property type="molecule type" value="Genomic_DNA"/>
</dbReference>
<dbReference type="RefSeq" id="WP_125559615.1">
    <property type="nucleotide sequence ID" value="NZ_RBVX01000030.1"/>
</dbReference>
<comment type="caution">
    <text evidence="3">The sequence shown here is derived from an EMBL/GenBank/DDBJ whole genome shotgun (WGS) entry which is preliminary data.</text>
</comment>
<gene>
    <name evidence="3" type="ORF">D7Z54_23390</name>
</gene>
<name>A0A3R9RAF0_9BACI</name>
<keyword evidence="2" id="KW-0812">Transmembrane</keyword>
<feature type="region of interest" description="Disordered" evidence="1">
    <location>
        <begin position="1"/>
        <end position="72"/>
    </location>
</feature>
<sequence length="140" mass="14953">MDEERKNNDQLTEEPGFGARENGPDDVELSEEDYTMETASEIAAPGIGNKSNLSEPEREESEQDATMDANVDDDSLGKGLGVTALILSICALFFLPIVTGGAAIVLGIFAARKEAKSLGYWSIGLGAFAIVMTVLFAPFF</sequence>
<dbReference type="OrthoDB" id="2943217at2"/>
<evidence type="ECO:0000313" key="4">
    <source>
        <dbReference type="Proteomes" id="UP000275076"/>
    </source>
</evidence>
<reference evidence="3 4" key="1">
    <citation type="submission" date="2018-10" db="EMBL/GenBank/DDBJ databases">
        <title>Draft genome sequence of Bacillus salarius IM0101, isolated from a hypersaline soil in Inner Mongolia, China.</title>
        <authorList>
            <person name="Yamprayoonswat W."/>
            <person name="Boonvisut S."/>
            <person name="Jumpathong W."/>
            <person name="Sittihan S."/>
            <person name="Ruangsuj P."/>
            <person name="Wanthongcharoen S."/>
            <person name="Thongpramul N."/>
            <person name="Pimmason S."/>
            <person name="Yu B."/>
            <person name="Yasawong M."/>
        </authorList>
    </citation>
    <scope>NUCLEOTIDE SEQUENCE [LARGE SCALE GENOMIC DNA]</scope>
    <source>
        <strain evidence="3 4">IM0101</strain>
    </source>
</reference>
<accession>A0A3R9RAF0</accession>
<feature type="compositionally biased region" description="Acidic residues" evidence="1">
    <location>
        <begin position="24"/>
        <end position="35"/>
    </location>
</feature>
<keyword evidence="2" id="KW-0472">Membrane</keyword>
<feature type="compositionally biased region" description="Acidic residues" evidence="1">
    <location>
        <begin position="57"/>
        <end position="72"/>
    </location>
</feature>
<evidence type="ECO:0000256" key="1">
    <source>
        <dbReference type="SAM" id="MobiDB-lite"/>
    </source>
</evidence>
<dbReference type="Proteomes" id="UP000275076">
    <property type="component" value="Unassembled WGS sequence"/>
</dbReference>
<proteinExistence type="predicted"/>
<dbReference type="PANTHER" id="PTHR40040">
    <property type="entry name" value="SMALL HYDROPHOBIC PROTEIN-RELATED"/>
    <property type="match status" value="1"/>
</dbReference>